<organism evidence="2 3">
    <name type="scientific">Rhodopseudomonas faecalis</name>
    <dbReference type="NCBI Taxonomy" id="99655"/>
    <lineage>
        <taxon>Bacteria</taxon>
        <taxon>Pseudomonadati</taxon>
        <taxon>Pseudomonadota</taxon>
        <taxon>Alphaproteobacteria</taxon>
        <taxon>Hyphomicrobiales</taxon>
        <taxon>Nitrobacteraceae</taxon>
        <taxon>Rhodopseudomonas</taxon>
    </lineage>
</organism>
<dbReference type="PROSITE" id="PS51318">
    <property type="entry name" value="TAT"/>
    <property type="match status" value="1"/>
</dbReference>
<evidence type="ECO:0000313" key="2">
    <source>
        <dbReference type="EMBL" id="PYF01928.1"/>
    </source>
</evidence>
<dbReference type="OrthoDB" id="9814375at2"/>
<dbReference type="InterPro" id="IPR006311">
    <property type="entry name" value="TAT_signal"/>
</dbReference>
<dbReference type="EMBL" id="QJTI01000016">
    <property type="protein sequence ID" value="PYF01928.1"/>
    <property type="molecule type" value="Genomic_DNA"/>
</dbReference>
<dbReference type="Proteomes" id="UP000248148">
    <property type="component" value="Unassembled WGS sequence"/>
</dbReference>
<name>A0A318TFG5_9BRAD</name>
<dbReference type="SUPFAM" id="SSF53850">
    <property type="entry name" value="Periplasmic binding protein-like II"/>
    <property type="match status" value="1"/>
</dbReference>
<accession>A0A318TFG5</accession>
<keyword evidence="3" id="KW-1185">Reference proteome</keyword>
<reference evidence="2 3" key="1">
    <citation type="submission" date="2018-06" db="EMBL/GenBank/DDBJ databases">
        <title>Genomic Encyclopedia of Archaeal and Bacterial Type Strains, Phase II (KMG-II): from individual species to whole genera.</title>
        <authorList>
            <person name="Goeker M."/>
        </authorList>
    </citation>
    <scope>NUCLEOTIDE SEQUENCE [LARGE SCALE GENOMIC DNA]</scope>
    <source>
        <strain evidence="2 3">JCM 11668</strain>
    </source>
</reference>
<feature type="signal peptide" evidence="1">
    <location>
        <begin position="1"/>
        <end position="29"/>
    </location>
</feature>
<evidence type="ECO:0000313" key="3">
    <source>
        <dbReference type="Proteomes" id="UP000248148"/>
    </source>
</evidence>
<dbReference type="PANTHER" id="PTHR30024">
    <property type="entry name" value="ALIPHATIC SULFONATES-BINDING PROTEIN-RELATED"/>
    <property type="match status" value="1"/>
</dbReference>
<dbReference type="PANTHER" id="PTHR30024:SF46">
    <property type="entry name" value="ABC TRANSPORTER, SUBSTRATE-BINDING LIPOPROTEIN"/>
    <property type="match status" value="1"/>
</dbReference>
<dbReference type="RefSeq" id="WP_110781466.1">
    <property type="nucleotide sequence ID" value="NZ_QJTI01000016.1"/>
</dbReference>
<sequence>MNHTLSRRTALAGLGALGLSPLLPPFAAAAPQPGLEILGAPNGSTVVLAQLLESGALAAAAPGASFRLWRTTDELRAGIVSGKTKLFSTPSHVPANLANRGLPLRMLCLLGMGHLSIITSDDSIQDFRDLAGKPVLGFFRHDMPDLTFRAIAKMEGLDPDKDIQLSYVQTSIEAAHLLAAGRATTAVLSEPPATAAMMMAAKEGRNLRRAFELNTIWGRHKGQARIPMAGIALHASLLDEAPELIAALRAGLPAAKQQVIGNPAAAAKLAESRMEMRAPVFEKALPFLHVDLVSAKAAQAELQEFYQTLLEIEPGALGGKLPSDDFYLDL</sequence>
<dbReference type="InterPro" id="IPR027024">
    <property type="entry name" value="UCP027386_ABC_sbc_TM0202"/>
</dbReference>
<dbReference type="PIRSF" id="PIRSF027386">
    <property type="entry name" value="UCP027386_ABC_sbc_TM0202"/>
    <property type="match status" value="1"/>
</dbReference>
<comment type="caution">
    <text evidence="2">The sequence shown here is derived from an EMBL/GenBank/DDBJ whole genome shotgun (WGS) entry which is preliminary data.</text>
</comment>
<dbReference type="Gene3D" id="3.40.190.10">
    <property type="entry name" value="Periplasmic binding protein-like II"/>
    <property type="match status" value="2"/>
</dbReference>
<gene>
    <name evidence="2" type="ORF">BJ122_11660</name>
</gene>
<dbReference type="AlphaFoldDB" id="A0A318TFG5"/>
<feature type="chain" id="PRO_5016333372" evidence="1">
    <location>
        <begin position="30"/>
        <end position="330"/>
    </location>
</feature>
<proteinExistence type="predicted"/>
<evidence type="ECO:0000256" key="1">
    <source>
        <dbReference type="SAM" id="SignalP"/>
    </source>
</evidence>
<keyword evidence="1" id="KW-0732">Signal</keyword>
<protein>
    <submittedName>
        <fullName evidence="2">NitT/TauT family transport system substrate-binding protein</fullName>
    </submittedName>
</protein>